<feature type="compositionally biased region" description="Polar residues" evidence="1">
    <location>
        <begin position="18"/>
        <end position="27"/>
    </location>
</feature>
<accession>A0ABW9WUM6</accession>
<feature type="compositionally biased region" description="Basic residues" evidence="1">
    <location>
        <begin position="1"/>
        <end position="17"/>
    </location>
</feature>
<organism evidence="2 3">
    <name type="scientific">Bittarella massiliensis</name>
    <name type="common">ex Durand et al. 2017</name>
    <dbReference type="NCBI Taxonomy" id="1720313"/>
    <lineage>
        <taxon>Bacteria</taxon>
        <taxon>Bacillati</taxon>
        <taxon>Bacillota</taxon>
        <taxon>Clostridia</taxon>
        <taxon>Eubacteriales</taxon>
        <taxon>Oscillospiraceae</taxon>
        <taxon>Bittarella (ex Durand et al. 2017)</taxon>
    </lineage>
</organism>
<keyword evidence="3" id="KW-1185">Reference proteome</keyword>
<dbReference type="EMBL" id="WWVX01000004">
    <property type="protein sequence ID" value="MZL69481.1"/>
    <property type="molecule type" value="Genomic_DNA"/>
</dbReference>
<evidence type="ECO:0000313" key="2">
    <source>
        <dbReference type="EMBL" id="MZL69481.1"/>
    </source>
</evidence>
<sequence length="85" mass="9694">MTTPIPRKKRRTKKRKSSVSAPSGQTSHQWGLAVFCFDDGEQRIKKKDNLTNNTQLFTLIAVDAFLCCHRGVCRPFAREDRATAR</sequence>
<reference evidence="2 3" key="1">
    <citation type="journal article" date="2019" name="Nat. Med.">
        <title>A library of human gut bacterial isolates paired with longitudinal multiomics data enables mechanistic microbiome research.</title>
        <authorList>
            <person name="Poyet M."/>
            <person name="Groussin M."/>
            <person name="Gibbons S.M."/>
            <person name="Avila-Pacheco J."/>
            <person name="Jiang X."/>
            <person name="Kearney S.M."/>
            <person name="Perrotta A.R."/>
            <person name="Berdy B."/>
            <person name="Zhao S."/>
            <person name="Lieberman T.D."/>
            <person name="Swanson P.K."/>
            <person name="Smith M."/>
            <person name="Roesemann S."/>
            <person name="Alexander J.E."/>
            <person name="Rich S.A."/>
            <person name="Livny J."/>
            <person name="Vlamakis H."/>
            <person name="Clish C."/>
            <person name="Bullock K."/>
            <person name="Deik A."/>
            <person name="Scott J."/>
            <person name="Pierce K.A."/>
            <person name="Xavier R.J."/>
            <person name="Alm E.J."/>
        </authorList>
    </citation>
    <scope>NUCLEOTIDE SEQUENCE [LARGE SCALE GENOMIC DNA]</scope>
    <source>
        <strain evidence="2 3">BIOML-A2</strain>
    </source>
</reference>
<dbReference type="Proteomes" id="UP000474718">
    <property type="component" value="Unassembled WGS sequence"/>
</dbReference>
<evidence type="ECO:0000313" key="3">
    <source>
        <dbReference type="Proteomes" id="UP000474718"/>
    </source>
</evidence>
<proteinExistence type="predicted"/>
<gene>
    <name evidence="2" type="ORF">GT747_06880</name>
</gene>
<name>A0ABW9WUM6_9FIRM</name>
<protein>
    <submittedName>
        <fullName evidence="2">Uncharacterized protein</fullName>
    </submittedName>
</protein>
<feature type="region of interest" description="Disordered" evidence="1">
    <location>
        <begin position="1"/>
        <end position="27"/>
    </location>
</feature>
<evidence type="ECO:0000256" key="1">
    <source>
        <dbReference type="SAM" id="MobiDB-lite"/>
    </source>
</evidence>
<comment type="caution">
    <text evidence="2">The sequence shown here is derived from an EMBL/GenBank/DDBJ whole genome shotgun (WGS) entry which is preliminary data.</text>
</comment>